<keyword evidence="9" id="KW-1185">Reference proteome</keyword>
<dbReference type="GO" id="GO:0004332">
    <property type="term" value="F:fructose-bisphosphate aldolase activity"/>
    <property type="evidence" value="ECO:0007669"/>
    <property type="project" value="UniProtKB-UniRule"/>
</dbReference>
<evidence type="ECO:0000313" key="9">
    <source>
        <dbReference type="Proteomes" id="UP000521032"/>
    </source>
</evidence>
<dbReference type="Proteomes" id="UP000521032">
    <property type="component" value="Unassembled WGS sequence"/>
</dbReference>
<evidence type="ECO:0000313" key="8">
    <source>
        <dbReference type="EMBL" id="CAD2079435.1"/>
    </source>
</evidence>
<dbReference type="UniPathway" id="UPA00109">
    <property type="reaction ID" value="UER00183"/>
</dbReference>
<dbReference type="InterPro" id="IPR000741">
    <property type="entry name" value="FBA_I"/>
</dbReference>
<dbReference type="NCBIfam" id="NF003784">
    <property type="entry name" value="PRK05377.1"/>
    <property type="match status" value="1"/>
</dbReference>
<feature type="active site" description="Schiff-base intermediate with dihydroxyacetone-P" evidence="7">
    <location>
        <position position="224"/>
    </location>
</feature>
<dbReference type="InterPro" id="IPR013785">
    <property type="entry name" value="Aldolase_TIM"/>
</dbReference>
<keyword evidence="6 7" id="KW-0704">Schiff base</keyword>
<proteinExistence type="inferred from homology"/>
<evidence type="ECO:0000256" key="7">
    <source>
        <dbReference type="HAMAP-Rule" id="MF_00729"/>
    </source>
</evidence>
<evidence type="ECO:0000256" key="2">
    <source>
        <dbReference type="ARBA" id="ARBA00004714"/>
    </source>
</evidence>
<feature type="active site" description="Proton acceptor" evidence="7">
    <location>
        <position position="187"/>
    </location>
</feature>
<dbReference type="HAMAP" id="MF_00729">
    <property type="entry name" value="FBP_aldolase_1"/>
    <property type="match status" value="1"/>
</dbReference>
<keyword evidence="5 7" id="KW-0456">Lyase</keyword>
<dbReference type="AlphaFoldDB" id="A0A6V7RPC1"/>
<dbReference type="PANTHER" id="PTHR11627">
    <property type="entry name" value="FRUCTOSE-BISPHOSPHATE ALDOLASE"/>
    <property type="match status" value="1"/>
</dbReference>
<evidence type="ECO:0000256" key="6">
    <source>
        <dbReference type="ARBA" id="ARBA00023270"/>
    </source>
</evidence>
<dbReference type="Pfam" id="PF00274">
    <property type="entry name" value="Glycolytic"/>
    <property type="match status" value="1"/>
</dbReference>
<sequence length="308" mass="34488">MKRFYKIMGSVDFNMSQLEKVKNGKGFIAALDQSGGSTPKALKLYGVNEDQYNNEDEMFDLVHEMRTRIVTSPSFTGEHILGAILFEQTMDREVEGKYTADYLIEKDVVPFLKVDKGLADEENGVQLMKDMPELDALLDRANERNIFGTKMRSVVNSFNEEGIKAVVDQQFEVGKQILAKGLVPIIEPEVNINSADKKEIETLLNKEILAHLDDLSEGEEVMLKLTIPTEANLYEDLVNHPRVIRVVALSGGYSRDEANELLKKNNGILASFSRALTEGLSANQSDDEFNSDLKKSIESIYDASVNKN</sequence>
<evidence type="ECO:0000256" key="1">
    <source>
        <dbReference type="ARBA" id="ARBA00000441"/>
    </source>
</evidence>
<dbReference type="GO" id="GO:0006096">
    <property type="term" value="P:glycolytic process"/>
    <property type="evidence" value="ECO:0007669"/>
    <property type="project" value="UniProtKB-UniRule"/>
</dbReference>
<comment type="catalytic activity">
    <reaction evidence="1 7">
        <text>beta-D-fructose 1,6-bisphosphate = D-glyceraldehyde 3-phosphate + dihydroxyacetone phosphate</text>
        <dbReference type="Rhea" id="RHEA:14729"/>
        <dbReference type="ChEBI" id="CHEBI:32966"/>
        <dbReference type="ChEBI" id="CHEBI:57642"/>
        <dbReference type="ChEBI" id="CHEBI:59776"/>
        <dbReference type="EC" id="4.1.2.13"/>
    </reaction>
</comment>
<keyword evidence="4 7" id="KW-0324">Glycolysis</keyword>
<comment type="caution">
    <text evidence="8">The sequence shown here is derived from an EMBL/GenBank/DDBJ whole genome shotgun (WGS) entry which is preliminary data.</text>
</comment>
<evidence type="ECO:0000256" key="3">
    <source>
        <dbReference type="ARBA" id="ARBA00010387"/>
    </source>
</evidence>
<dbReference type="InterPro" id="IPR023014">
    <property type="entry name" value="FBA_I_Gram+-type"/>
</dbReference>
<dbReference type="EMBL" id="CAJEWE010000011">
    <property type="protein sequence ID" value="CAD2079435.1"/>
    <property type="molecule type" value="Genomic_DNA"/>
</dbReference>
<dbReference type="SUPFAM" id="SSF51569">
    <property type="entry name" value="Aldolase"/>
    <property type="match status" value="1"/>
</dbReference>
<dbReference type="EC" id="4.1.2.13" evidence="7"/>
<protein>
    <recommendedName>
        <fullName evidence="7">Fructose-bisphosphate aldolase class 1</fullName>
        <ecNumber evidence="7">4.1.2.13</ecNumber>
    </recommendedName>
    <alternativeName>
        <fullName evidence="7">Fructose-bisphosphate aldolase class I</fullName>
        <shortName evidence="7">FBP aldolase</shortName>
    </alternativeName>
</protein>
<name>A0A6V7RPC1_9BACL</name>
<reference evidence="8 9" key="1">
    <citation type="submission" date="2020-07" db="EMBL/GenBank/DDBJ databases">
        <authorList>
            <person name="Criscuolo A."/>
        </authorList>
    </citation>
    <scope>NUCLEOTIDE SEQUENCE [LARGE SCALE GENOMIC DNA]</scope>
    <source>
        <strain evidence="9">CIP 111030</strain>
    </source>
</reference>
<comment type="pathway">
    <text evidence="2 7">Carbohydrate degradation; glycolysis; D-glyceraldehyde 3-phosphate and glycerone phosphate from D-glucose: step 4/4.</text>
</comment>
<evidence type="ECO:0000256" key="4">
    <source>
        <dbReference type="ARBA" id="ARBA00023152"/>
    </source>
</evidence>
<evidence type="ECO:0000256" key="5">
    <source>
        <dbReference type="ARBA" id="ARBA00023239"/>
    </source>
</evidence>
<organism evidence="8 9">
    <name type="scientific">Phocicoccus schoeneichii</name>
    <dbReference type="NCBI Taxonomy" id="1812261"/>
    <lineage>
        <taxon>Bacteria</taxon>
        <taxon>Bacillati</taxon>
        <taxon>Bacillota</taxon>
        <taxon>Bacilli</taxon>
        <taxon>Bacillales</taxon>
        <taxon>Salinicoccaceae</taxon>
        <taxon>Phocicoccus</taxon>
    </lineage>
</organism>
<dbReference type="Gene3D" id="3.20.20.70">
    <property type="entry name" value="Aldolase class I"/>
    <property type="match status" value="1"/>
</dbReference>
<accession>A0A6V7RPC1</accession>
<comment type="similarity">
    <text evidence="3 7">Belongs to the class I fructose-bisphosphate aldolase family.</text>
</comment>
<gene>
    <name evidence="7 8" type="primary">fda</name>
    <name evidence="8" type="ORF">JEOSCH030_01635</name>
</gene>